<dbReference type="eggNOG" id="COG3937">
    <property type="taxonomic scope" value="Bacteria"/>
</dbReference>
<dbReference type="STRING" id="272123.Anacy_0441"/>
<dbReference type="HOGENOM" id="CLU_054908_0_0_3"/>
<dbReference type="OrthoDB" id="560634at2"/>
<dbReference type="SUPFAM" id="SSF160104">
    <property type="entry name" value="Acetoacetate decarboxylase-like"/>
    <property type="match status" value="1"/>
</dbReference>
<dbReference type="PATRIC" id="fig|272123.3.peg.478"/>
<name>K9ZA33_ANACC</name>
<protein>
    <submittedName>
        <fullName evidence="1">Uncharacterized protein</fullName>
    </submittedName>
</protein>
<dbReference type="eggNOG" id="COG3349">
    <property type="taxonomic scope" value="Bacteria"/>
</dbReference>
<accession>K9ZA33</accession>
<gene>
    <name evidence="1" type="ordered locus">Anacy_0441</name>
</gene>
<reference evidence="2" key="1">
    <citation type="journal article" date="2013" name="Proc. Natl. Acad. Sci. U.S.A.">
        <title>Improving the coverage of the cyanobacterial phylum using diversity-driven genome sequencing.</title>
        <authorList>
            <person name="Shih P.M."/>
            <person name="Wu D."/>
            <person name="Latifi A."/>
            <person name="Axen S.D."/>
            <person name="Fewer D.P."/>
            <person name="Talla E."/>
            <person name="Calteau A."/>
            <person name="Cai F."/>
            <person name="Tandeau de Marsac N."/>
            <person name="Rippka R."/>
            <person name="Herdman M."/>
            <person name="Sivonen K."/>
            <person name="Coursin T."/>
            <person name="Laurent T."/>
            <person name="Goodwin L."/>
            <person name="Nolan M."/>
            <person name="Davenport K.W."/>
            <person name="Han C.S."/>
            <person name="Rubin E.M."/>
            <person name="Eisen J.A."/>
            <person name="Woyke T."/>
            <person name="Gugger M."/>
            <person name="Kerfeld C.A."/>
        </authorList>
    </citation>
    <scope>NUCLEOTIDE SEQUENCE [LARGE SCALE GENOMIC DNA]</scope>
    <source>
        <strain evidence="2">ATCC 27899 / PCC 7122</strain>
    </source>
</reference>
<organism evidence="1 2">
    <name type="scientific">Anabaena cylindrica (strain ATCC 27899 / PCC 7122)</name>
    <dbReference type="NCBI Taxonomy" id="272123"/>
    <lineage>
        <taxon>Bacteria</taxon>
        <taxon>Bacillati</taxon>
        <taxon>Cyanobacteriota</taxon>
        <taxon>Cyanophyceae</taxon>
        <taxon>Nostocales</taxon>
        <taxon>Nostocaceae</taxon>
        <taxon>Anabaena</taxon>
    </lineage>
</organism>
<dbReference type="Gene3D" id="2.40.400.10">
    <property type="entry name" value="Acetoacetate decarboxylase-like"/>
    <property type="match status" value="1"/>
</dbReference>
<evidence type="ECO:0000313" key="2">
    <source>
        <dbReference type="Proteomes" id="UP000010474"/>
    </source>
</evidence>
<dbReference type="RefSeq" id="WP_015212696.1">
    <property type="nucleotide sequence ID" value="NC_019771.1"/>
</dbReference>
<dbReference type="AlphaFoldDB" id="K9ZA33"/>
<dbReference type="KEGG" id="acy:Anacy_0441"/>
<proteinExistence type="predicted"/>
<sequence length="415" mass="47055">MNINNYQQLLQTGFHIAMGAANSVFEVLGNPQKWEENLNRPPQSVEQIIQELALKGEKTEDEINNFVKQFFPVANNSTTYPKYIPRPNEQCLSQPFNFINTSIYGFLLEGSLAKLQQLCDKNFNEPAGGEIQYRPATHYVLLTFATMDSVASREKPDSEKGYCLEEEVIFWVIAVAGKQVGKDFTGERLVCYMPYIIVNDSPILVAGREIYGICKEIGNFQIPHPEQEPELFTVDTLVWKDFSPQTRAEKRRLLEVLQVDKGEKNGASQTLSNLNELMPELRKLIFQNQGNLEIPGWSWSLPLSIIESLTYQSITSVCLKQFRDVEDSSRACYQAIIEVLMKMSKYHGGKILSSGDVGNKFEVKIYNADSHPIVEELGLQGIHSQTGIVSVPVKMAYWLNFDFTIENGTVIWKSQ</sequence>
<dbReference type="InterPro" id="IPR023375">
    <property type="entry name" value="ADC_dom_sf"/>
</dbReference>
<dbReference type="Proteomes" id="UP000010474">
    <property type="component" value="Chromosome"/>
</dbReference>
<dbReference type="EMBL" id="CP003659">
    <property type="protein sequence ID" value="AFZ56041.1"/>
    <property type="molecule type" value="Genomic_DNA"/>
</dbReference>
<evidence type="ECO:0000313" key="1">
    <source>
        <dbReference type="EMBL" id="AFZ56041.1"/>
    </source>
</evidence>
<keyword evidence="2" id="KW-1185">Reference proteome</keyword>